<evidence type="ECO:0000259" key="4">
    <source>
        <dbReference type="PROSITE" id="PS51724"/>
    </source>
</evidence>
<name>A0A445MXU7_9BACT</name>
<feature type="repeat" description="TPR" evidence="3">
    <location>
        <begin position="63"/>
        <end position="96"/>
    </location>
</feature>
<organism evidence="5">
    <name type="scientific">uncultured Desulfobacterium sp</name>
    <dbReference type="NCBI Taxonomy" id="201089"/>
    <lineage>
        <taxon>Bacteria</taxon>
        <taxon>Pseudomonadati</taxon>
        <taxon>Thermodesulfobacteriota</taxon>
        <taxon>Desulfobacteria</taxon>
        <taxon>Desulfobacterales</taxon>
        <taxon>Desulfobacteriaceae</taxon>
        <taxon>Desulfobacterium</taxon>
        <taxon>environmental samples</taxon>
    </lineage>
</organism>
<reference evidence="5" key="1">
    <citation type="submission" date="2018-01" db="EMBL/GenBank/DDBJ databases">
        <authorList>
            <person name="Regsiter A."/>
            <person name="William W."/>
        </authorList>
    </citation>
    <scope>NUCLEOTIDE SEQUENCE</scope>
    <source>
        <strain evidence="5">TRIP AH-1</strain>
    </source>
</reference>
<feature type="repeat" description="TPR" evidence="3">
    <location>
        <begin position="29"/>
        <end position="62"/>
    </location>
</feature>
<dbReference type="InterPro" id="IPR011990">
    <property type="entry name" value="TPR-like_helical_dom_sf"/>
</dbReference>
<gene>
    <name evidence="5" type="ORF">PITCH_A220020</name>
</gene>
<dbReference type="SUPFAM" id="SSF48452">
    <property type="entry name" value="TPR-like"/>
    <property type="match status" value="1"/>
</dbReference>
<proteinExistence type="predicted"/>
<dbReference type="InterPro" id="IPR019734">
    <property type="entry name" value="TPR_rpt"/>
</dbReference>
<dbReference type="PROSITE" id="PS50293">
    <property type="entry name" value="TPR_REGION"/>
    <property type="match status" value="3"/>
</dbReference>
<dbReference type="PANTHER" id="PTHR44858:SF1">
    <property type="entry name" value="UDP-N-ACETYLGLUCOSAMINE--PEPTIDE N-ACETYLGLUCOSAMINYLTRANSFERASE SPINDLY-RELATED"/>
    <property type="match status" value="1"/>
</dbReference>
<dbReference type="PANTHER" id="PTHR44858">
    <property type="entry name" value="TETRATRICOPEPTIDE REPEAT PROTEIN 6"/>
    <property type="match status" value="1"/>
</dbReference>
<feature type="domain" description="SPOR" evidence="4">
    <location>
        <begin position="191"/>
        <end position="271"/>
    </location>
</feature>
<keyword evidence="1" id="KW-0677">Repeat</keyword>
<feature type="repeat" description="TPR" evidence="3">
    <location>
        <begin position="97"/>
        <end position="130"/>
    </location>
</feature>
<dbReference type="AlphaFoldDB" id="A0A445MXU7"/>
<dbReference type="Pfam" id="PF00515">
    <property type="entry name" value="TPR_1"/>
    <property type="match status" value="2"/>
</dbReference>
<evidence type="ECO:0000256" key="1">
    <source>
        <dbReference type="ARBA" id="ARBA00022737"/>
    </source>
</evidence>
<dbReference type="Gene3D" id="1.25.40.10">
    <property type="entry name" value="Tetratricopeptide repeat domain"/>
    <property type="match status" value="2"/>
</dbReference>
<sequence>MQILIRYVPVIPMWPVIAFLMLCGSAFAAGQWFDIGLTELRLNHYERAIDAFSRAIEEDPENYQAYNNRGIAWSLEGEYDRAIADYTAALEIAGASAEVYSNRGAAWFHKLEYDRAIEDYNRALGADPAFFKAYSNRGAARFSKGEKAKAMSDYKMALEIDPDSVETRRQLEWIMAAENKKTNPGQTNPLKDKDIGFCIQAGAFLSMKNAQVLTKKLADKGYEARVVPFKDRSDKTWYTVRIGNYASRREAEKEAGEFSANEQISAIVMPGGRI</sequence>
<dbReference type="EMBL" id="OJIN01000135">
    <property type="protein sequence ID" value="SPD74253.1"/>
    <property type="molecule type" value="Genomic_DNA"/>
</dbReference>
<evidence type="ECO:0000256" key="2">
    <source>
        <dbReference type="ARBA" id="ARBA00022803"/>
    </source>
</evidence>
<dbReference type="InterPro" id="IPR050498">
    <property type="entry name" value="Ycf3"/>
</dbReference>
<dbReference type="InterPro" id="IPR007730">
    <property type="entry name" value="SPOR-like_dom"/>
</dbReference>
<keyword evidence="2 3" id="KW-0802">TPR repeat</keyword>
<evidence type="ECO:0000313" key="5">
    <source>
        <dbReference type="EMBL" id="SPD74253.1"/>
    </source>
</evidence>
<dbReference type="GO" id="GO:0042834">
    <property type="term" value="F:peptidoglycan binding"/>
    <property type="evidence" value="ECO:0007669"/>
    <property type="project" value="InterPro"/>
</dbReference>
<protein>
    <submittedName>
        <fullName evidence="5">Putative TPR repeat family protein</fullName>
    </submittedName>
</protein>
<evidence type="ECO:0000256" key="3">
    <source>
        <dbReference type="PROSITE-ProRule" id="PRU00339"/>
    </source>
</evidence>
<dbReference type="PROSITE" id="PS50005">
    <property type="entry name" value="TPR"/>
    <property type="match status" value="4"/>
</dbReference>
<dbReference type="Pfam" id="PF13432">
    <property type="entry name" value="TPR_16"/>
    <property type="match status" value="1"/>
</dbReference>
<feature type="repeat" description="TPR" evidence="3">
    <location>
        <begin position="131"/>
        <end position="164"/>
    </location>
</feature>
<dbReference type="Gene3D" id="3.30.70.1070">
    <property type="entry name" value="Sporulation related repeat"/>
    <property type="match status" value="1"/>
</dbReference>
<dbReference type="SUPFAM" id="SSF110997">
    <property type="entry name" value="Sporulation related repeat"/>
    <property type="match status" value="1"/>
</dbReference>
<dbReference type="Pfam" id="PF05036">
    <property type="entry name" value="SPOR"/>
    <property type="match status" value="1"/>
</dbReference>
<accession>A0A445MXU7</accession>
<dbReference type="SMART" id="SM00028">
    <property type="entry name" value="TPR"/>
    <property type="match status" value="4"/>
</dbReference>
<dbReference type="InterPro" id="IPR036680">
    <property type="entry name" value="SPOR-like_sf"/>
</dbReference>
<dbReference type="PROSITE" id="PS51724">
    <property type="entry name" value="SPOR"/>
    <property type="match status" value="1"/>
</dbReference>